<dbReference type="RefSeq" id="WP_311786158.1">
    <property type="nucleotide sequence ID" value="NZ_JALDYY010000003.1"/>
</dbReference>
<keyword evidence="1" id="KW-0472">Membrane</keyword>
<accession>A0AAE3QED6</accession>
<feature type="transmembrane region" description="Helical" evidence="1">
    <location>
        <begin position="96"/>
        <end position="114"/>
    </location>
</feature>
<keyword evidence="3" id="KW-1185">Reference proteome</keyword>
<comment type="caution">
    <text evidence="2">The sequence shown here is derived from an EMBL/GenBank/DDBJ whole genome shotgun (WGS) entry which is preliminary data.</text>
</comment>
<dbReference type="AlphaFoldDB" id="A0AAE3QED6"/>
<gene>
    <name evidence="2" type="ORF">MRS75_06915</name>
</gene>
<protein>
    <submittedName>
        <fullName evidence="2">YbaN family protein</fullName>
    </submittedName>
</protein>
<keyword evidence="1" id="KW-0812">Transmembrane</keyword>
<dbReference type="PANTHER" id="PTHR35813">
    <property type="entry name" value="INNER MEMBRANE PROTEIN YBAN"/>
    <property type="match status" value="1"/>
</dbReference>
<dbReference type="InterPro" id="IPR007401">
    <property type="entry name" value="DUF454"/>
</dbReference>
<dbReference type="GO" id="GO:0005886">
    <property type="term" value="C:plasma membrane"/>
    <property type="evidence" value="ECO:0007669"/>
    <property type="project" value="TreeGrafter"/>
</dbReference>
<sequence>MRLIYLALGWTMVALGVVGVFLPVLPTTPFLLLAAWLFARSSNRFERWLLTHPFLGPPLQDWREHGAIPRRGKAIALVMMAASFVVFWWRVEPSPLWAAVVAAILLGSGTFIVTRPDRPR</sequence>
<organism evidence="2 3">
    <name type="scientific">Ferirhizobium litorale</name>
    <dbReference type="NCBI Taxonomy" id="2927786"/>
    <lineage>
        <taxon>Bacteria</taxon>
        <taxon>Pseudomonadati</taxon>
        <taxon>Pseudomonadota</taxon>
        <taxon>Alphaproteobacteria</taxon>
        <taxon>Hyphomicrobiales</taxon>
        <taxon>Rhizobiaceae</taxon>
        <taxon>Ferirhizobium</taxon>
    </lineage>
</organism>
<feature type="transmembrane region" description="Helical" evidence="1">
    <location>
        <begin position="72"/>
        <end position="90"/>
    </location>
</feature>
<evidence type="ECO:0000256" key="1">
    <source>
        <dbReference type="SAM" id="Phobius"/>
    </source>
</evidence>
<evidence type="ECO:0000313" key="3">
    <source>
        <dbReference type="Proteomes" id="UP001161580"/>
    </source>
</evidence>
<name>A0AAE3QED6_9HYPH</name>
<dbReference type="Proteomes" id="UP001161580">
    <property type="component" value="Unassembled WGS sequence"/>
</dbReference>
<dbReference type="PIRSF" id="PIRSF016789">
    <property type="entry name" value="DUF454"/>
    <property type="match status" value="1"/>
</dbReference>
<reference evidence="2" key="1">
    <citation type="submission" date="2022-03" db="EMBL/GenBank/DDBJ databases">
        <title>Fererhizobium litorale gen. nov., sp. nov., isolated from sandy sediments of the Sea of Japan seashore.</title>
        <authorList>
            <person name="Romanenko L."/>
            <person name="Kurilenko V."/>
            <person name="Otstavnykh N."/>
            <person name="Svetashev V."/>
            <person name="Tekutyeva L."/>
            <person name="Isaeva M."/>
            <person name="Mikhailov V."/>
        </authorList>
    </citation>
    <scope>NUCLEOTIDE SEQUENCE</scope>
    <source>
        <strain evidence="2">KMM 9576</strain>
    </source>
</reference>
<proteinExistence type="predicted"/>
<dbReference type="Pfam" id="PF04304">
    <property type="entry name" value="DUF454"/>
    <property type="match status" value="1"/>
</dbReference>
<keyword evidence="1" id="KW-1133">Transmembrane helix</keyword>
<dbReference type="EMBL" id="JALDYZ010000003">
    <property type="protein sequence ID" value="MDI7921816.1"/>
    <property type="molecule type" value="Genomic_DNA"/>
</dbReference>
<dbReference type="PANTHER" id="PTHR35813:SF1">
    <property type="entry name" value="INNER MEMBRANE PROTEIN YBAN"/>
    <property type="match status" value="1"/>
</dbReference>
<feature type="transmembrane region" description="Helical" evidence="1">
    <location>
        <begin position="12"/>
        <end position="39"/>
    </location>
</feature>
<evidence type="ECO:0000313" key="2">
    <source>
        <dbReference type="EMBL" id="MDI7921816.1"/>
    </source>
</evidence>